<gene>
    <name evidence="2" type="ORF">DYI23_16705</name>
</gene>
<dbReference type="AlphaFoldDB" id="A0A944CGL5"/>
<evidence type="ECO:0000256" key="1">
    <source>
        <dbReference type="SAM" id="SignalP"/>
    </source>
</evidence>
<accession>A0A944CGL5</accession>
<feature type="chain" id="PRO_5037911773" evidence="1">
    <location>
        <begin position="26"/>
        <end position="242"/>
    </location>
</feature>
<name>A0A944CGL5_9HYPH</name>
<reference evidence="2" key="1">
    <citation type="submission" date="2018-08" db="EMBL/GenBank/DDBJ databases">
        <authorList>
            <person name="Jin W."/>
            <person name="Wang H."/>
            <person name="Yang Y."/>
            <person name="Li M."/>
            <person name="Liu J."/>
        </authorList>
    </citation>
    <scope>NUCLEOTIDE SEQUENCE</scope>
    <source>
        <strain evidence="2">AESS21</strain>
    </source>
</reference>
<evidence type="ECO:0000313" key="3">
    <source>
        <dbReference type="Proteomes" id="UP000705379"/>
    </source>
</evidence>
<evidence type="ECO:0000313" key="2">
    <source>
        <dbReference type="EMBL" id="MBS8261871.1"/>
    </source>
</evidence>
<comment type="caution">
    <text evidence="2">The sequence shown here is derived from an EMBL/GenBank/DDBJ whole genome shotgun (WGS) entry which is preliminary data.</text>
</comment>
<feature type="signal peptide" evidence="1">
    <location>
        <begin position="1"/>
        <end position="25"/>
    </location>
</feature>
<dbReference type="Proteomes" id="UP000705379">
    <property type="component" value="Unassembled WGS sequence"/>
</dbReference>
<dbReference type="RefSeq" id="WP_213217208.1">
    <property type="nucleotide sequence ID" value="NZ_QTKU01000004.1"/>
</dbReference>
<reference evidence="2" key="2">
    <citation type="journal article" date="2021" name="Microorganisms">
        <title>Bacterial Dimethylsulfoniopropionate Biosynthesis in the East China Sea.</title>
        <authorList>
            <person name="Liu J."/>
            <person name="Zhang Y."/>
            <person name="Liu J."/>
            <person name="Zhong H."/>
            <person name="Williams B.T."/>
            <person name="Zheng Y."/>
            <person name="Curson A.R.J."/>
            <person name="Sun C."/>
            <person name="Sun H."/>
            <person name="Song D."/>
            <person name="Wagner Mackenzie B."/>
            <person name="Bermejo Martinez A."/>
            <person name="Todd J.D."/>
            <person name="Zhang X.H."/>
        </authorList>
    </citation>
    <scope>NUCLEOTIDE SEQUENCE</scope>
    <source>
        <strain evidence="2">AESS21</strain>
    </source>
</reference>
<dbReference type="Pfam" id="PF11736">
    <property type="entry name" value="DUF3299"/>
    <property type="match status" value="1"/>
</dbReference>
<dbReference type="Gene3D" id="2.40.50.870">
    <property type="entry name" value="Protein of unknown function (DUF3299)"/>
    <property type="match status" value="1"/>
</dbReference>
<keyword evidence="1" id="KW-0732">Signal</keyword>
<dbReference type="InterPro" id="IPR021727">
    <property type="entry name" value="DUF3299"/>
</dbReference>
<dbReference type="EMBL" id="QTKU01000004">
    <property type="protein sequence ID" value="MBS8261871.1"/>
    <property type="molecule type" value="Genomic_DNA"/>
</dbReference>
<protein>
    <submittedName>
        <fullName evidence="2">DUF3299 domain-containing protein</fullName>
    </submittedName>
</protein>
<proteinExistence type="predicted"/>
<organism evidence="2 3">
    <name type="scientific">Roseibium polysiphoniae</name>
    <dbReference type="NCBI Taxonomy" id="2571221"/>
    <lineage>
        <taxon>Bacteria</taxon>
        <taxon>Pseudomonadati</taxon>
        <taxon>Pseudomonadota</taxon>
        <taxon>Alphaproteobacteria</taxon>
        <taxon>Hyphomicrobiales</taxon>
        <taxon>Stappiaceae</taxon>
        <taxon>Roseibium</taxon>
    </lineage>
</organism>
<sequence length="242" mass="26379">MRKIFLVAAVTGFLMPGLLAFEAQAATAITWEALNDTPAAQFDDPYAALSIQELRSLGTVLRLRQQLSGTGVAAGERTELQKQLNSEEAKLAAAGVRTDWLLEQREAIGLQRAKAALEGNPALDGKDVAITGYVIPVLNSDGVSMGGYLVPEFGMCSHVPAPDPNQMIHYKLPAEWQADQIYQAVLLKGRLELAVTRQAINLLDGQVEMISAYDMAVSEIHPLEESGRSLKDRIFRFFKPGN</sequence>